<evidence type="ECO:0000256" key="9">
    <source>
        <dbReference type="ARBA" id="ARBA00022958"/>
    </source>
</evidence>
<keyword evidence="6 10" id="KW-0547">Nucleotide-binding</keyword>
<dbReference type="Pfam" id="PF02772">
    <property type="entry name" value="S-AdoMet_synt_M"/>
    <property type="match status" value="1"/>
</dbReference>
<feature type="binding site" description="in other chain" evidence="10">
    <location>
        <begin position="264"/>
        <end position="265"/>
    </location>
    <ligand>
        <name>ATP</name>
        <dbReference type="ChEBI" id="CHEBI:30616"/>
        <note>ligand shared between two neighboring subunits</note>
    </ligand>
</feature>
<evidence type="ECO:0000256" key="5">
    <source>
        <dbReference type="ARBA" id="ARBA00022723"/>
    </source>
</evidence>
<dbReference type="Gene3D" id="3.30.300.10">
    <property type="match status" value="3"/>
</dbReference>
<keyword evidence="9 10" id="KW-0630">Potassium</keyword>
<keyword evidence="17" id="KW-1185">Reference proteome</keyword>
<protein>
    <recommendedName>
        <fullName evidence="10">S-adenosylmethionine synthase</fullName>
        <shortName evidence="10">AdoMet synthase</shortName>
        <ecNumber evidence="10">2.5.1.6</ecNumber>
    </recommendedName>
    <alternativeName>
        <fullName evidence="10">MAT</fullName>
    </alternativeName>
    <alternativeName>
        <fullName evidence="10">Methionine adenosyltransferase</fullName>
    </alternativeName>
</protein>
<dbReference type="RefSeq" id="WP_345312276.1">
    <property type="nucleotide sequence ID" value="NZ_BAABIE010000002.1"/>
</dbReference>
<evidence type="ECO:0000256" key="10">
    <source>
        <dbReference type="HAMAP-Rule" id="MF_00086"/>
    </source>
</evidence>
<keyword evidence="10" id="KW-0963">Cytoplasm</keyword>
<dbReference type="InterPro" id="IPR022636">
    <property type="entry name" value="S-AdoMet_synthetase_sfam"/>
</dbReference>
<dbReference type="SUPFAM" id="SSF55973">
    <property type="entry name" value="S-adenosylmethionine synthetase"/>
    <property type="match status" value="3"/>
</dbReference>
<evidence type="ECO:0000259" key="14">
    <source>
        <dbReference type="Pfam" id="PF02772"/>
    </source>
</evidence>
<dbReference type="InterPro" id="IPR022629">
    <property type="entry name" value="S-AdoMet_synt_central"/>
</dbReference>
<keyword evidence="8 10" id="KW-0460">Magnesium</keyword>
<dbReference type="HAMAP" id="MF_00086">
    <property type="entry name" value="S_AdoMet_synth1"/>
    <property type="match status" value="1"/>
</dbReference>
<evidence type="ECO:0000256" key="1">
    <source>
        <dbReference type="ARBA" id="ARBA00005224"/>
    </source>
</evidence>
<accession>A0ABP8YU66</accession>
<feature type="binding site" evidence="10">
    <location>
        <position position="285"/>
    </location>
    <ligand>
        <name>ATP</name>
        <dbReference type="ChEBI" id="CHEBI:30616"/>
        <note>ligand shared between two neighboring subunits</note>
    </ligand>
</feature>
<dbReference type="Pfam" id="PF02773">
    <property type="entry name" value="S-AdoMet_synt_C"/>
    <property type="match status" value="1"/>
</dbReference>
<feature type="binding site" description="in other chain" evidence="10">
    <location>
        <begin position="177"/>
        <end position="179"/>
    </location>
    <ligand>
        <name>ATP</name>
        <dbReference type="ChEBI" id="CHEBI:30616"/>
        <note>ligand shared between two neighboring subunits</note>
    </ligand>
</feature>
<comment type="caution">
    <text evidence="10">Lacks conserved residue(s) required for the propagation of feature annotation.</text>
</comment>
<reference evidence="17" key="1">
    <citation type="journal article" date="2019" name="Int. J. Syst. Evol. Microbiol.">
        <title>The Global Catalogue of Microorganisms (GCM) 10K type strain sequencing project: providing services to taxonomists for standard genome sequencing and annotation.</title>
        <authorList>
            <consortium name="The Broad Institute Genomics Platform"/>
            <consortium name="The Broad Institute Genome Sequencing Center for Infectious Disease"/>
            <person name="Wu L."/>
            <person name="Ma J."/>
        </authorList>
    </citation>
    <scope>NUCLEOTIDE SEQUENCE [LARGE SCALE GENOMIC DNA]</scope>
    <source>
        <strain evidence="17">JCM 18077</strain>
    </source>
</reference>
<evidence type="ECO:0000256" key="2">
    <source>
        <dbReference type="ARBA" id="ARBA00009685"/>
    </source>
</evidence>
<evidence type="ECO:0000313" key="16">
    <source>
        <dbReference type="EMBL" id="GAA4739813.1"/>
    </source>
</evidence>
<evidence type="ECO:0000256" key="6">
    <source>
        <dbReference type="ARBA" id="ARBA00022741"/>
    </source>
</evidence>
<keyword evidence="7 10" id="KW-0067">ATP-binding</keyword>
<evidence type="ECO:0000256" key="7">
    <source>
        <dbReference type="ARBA" id="ARBA00022840"/>
    </source>
</evidence>
<dbReference type="InterPro" id="IPR022631">
    <property type="entry name" value="ADOMET_SYNTHASE_CS"/>
</dbReference>
<comment type="catalytic activity">
    <reaction evidence="10">
        <text>L-methionine + ATP + H2O = S-adenosyl-L-methionine + phosphate + diphosphate</text>
        <dbReference type="Rhea" id="RHEA:21080"/>
        <dbReference type="ChEBI" id="CHEBI:15377"/>
        <dbReference type="ChEBI" id="CHEBI:30616"/>
        <dbReference type="ChEBI" id="CHEBI:33019"/>
        <dbReference type="ChEBI" id="CHEBI:43474"/>
        <dbReference type="ChEBI" id="CHEBI:57844"/>
        <dbReference type="ChEBI" id="CHEBI:59789"/>
        <dbReference type="EC" id="2.5.1.6"/>
    </reaction>
</comment>
<evidence type="ECO:0000256" key="3">
    <source>
        <dbReference type="ARBA" id="ARBA00022563"/>
    </source>
</evidence>
<evidence type="ECO:0000259" key="13">
    <source>
        <dbReference type="Pfam" id="PF00438"/>
    </source>
</evidence>
<comment type="subcellular location">
    <subcellularLocation>
        <location evidence="10 11">Cytoplasm</location>
    </subcellularLocation>
</comment>
<comment type="cofactor">
    <cofactor evidence="10">
        <name>Mg(2+)</name>
        <dbReference type="ChEBI" id="CHEBI:18420"/>
    </cofactor>
    <text evidence="10">Binds 2 divalent ions per subunit.</text>
</comment>
<feature type="domain" description="S-adenosylmethionine synthetase N-terminal" evidence="13">
    <location>
        <begin position="7"/>
        <end position="104"/>
    </location>
</feature>
<feature type="binding site" evidence="10">
    <location>
        <position position="46"/>
    </location>
    <ligand>
        <name>K(+)</name>
        <dbReference type="ChEBI" id="CHEBI:29103"/>
    </ligand>
</feature>
<dbReference type="InterPro" id="IPR002133">
    <property type="entry name" value="S-AdoMet_synthetase"/>
</dbReference>
<feature type="region of interest" description="Flexible loop" evidence="10">
    <location>
        <begin position="102"/>
        <end position="112"/>
    </location>
</feature>
<dbReference type="NCBIfam" id="TIGR01034">
    <property type="entry name" value="metK"/>
    <property type="match status" value="1"/>
</dbReference>
<feature type="binding site" description="in other chain" evidence="10">
    <location>
        <position position="289"/>
    </location>
    <ligand>
        <name>L-methionine</name>
        <dbReference type="ChEBI" id="CHEBI:57844"/>
        <note>ligand shared between two neighboring subunits</note>
    </ligand>
</feature>
<evidence type="ECO:0000256" key="8">
    <source>
        <dbReference type="ARBA" id="ARBA00022842"/>
    </source>
</evidence>
<feature type="binding site" description="in other chain" evidence="10">
    <location>
        <position position="59"/>
    </location>
    <ligand>
        <name>L-methionine</name>
        <dbReference type="ChEBI" id="CHEBI:57844"/>
        <note>ligand shared between two neighboring subunits</note>
    </ligand>
</feature>
<dbReference type="EMBL" id="BAABIE010000002">
    <property type="protein sequence ID" value="GAA4739813.1"/>
    <property type="molecule type" value="Genomic_DNA"/>
</dbReference>
<dbReference type="PROSITE" id="PS00376">
    <property type="entry name" value="ADOMET_SYNTHASE_1"/>
    <property type="match status" value="1"/>
</dbReference>
<name>A0ABP8YU66_9ACTN</name>
<comment type="similarity">
    <text evidence="2 10 12">Belongs to the AdoMet synthase family.</text>
</comment>
<proteinExistence type="inferred from homology"/>
<evidence type="ECO:0000256" key="12">
    <source>
        <dbReference type="RuleBase" id="RU004462"/>
    </source>
</evidence>
<feature type="binding site" evidence="10">
    <location>
        <position position="258"/>
    </location>
    <ligand>
        <name>ATP</name>
        <dbReference type="ChEBI" id="CHEBI:30616"/>
        <note>ligand shared between two neighboring subunits</note>
    </ligand>
</feature>
<dbReference type="Pfam" id="PF00438">
    <property type="entry name" value="S-AdoMet_synt_N"/>
    <property type="match status" value="1"/>
</dbReference>
<dbReference type="CDD" id="cd18079">
    <property type="entry name" value="S-AdoMet_synt"/>
    <property type="match status" value="1"/>
</dbReference>
<dbReference type="PIRSF" id="PIRSF000497">
    <property type="entry name" value="MAT"/>
    <property type="match status" value="1"/>
</dbReference>
<feature type="domain" description="S-adenosylmethionine synthetase C-terminal" evidence="15">
    <location>
        <begin position="252"/>
        <end position="391"/>
    </location>
</feature>
<feature type="binding site" description="in other chain" evidence="10">
    <location>
        <position position="18"/>
    </location>
    <ligand>
        <name>ATP</name>
        <dbReference type="ChEBI" id="CHEBI:30616"/>
        <note>ligand shared between two neighboring subunits</note>
    </ligand>
</feature>
<evidence type="ECO:0000256" key="11">
    <source>
        <dbReference type="RuleBase" id="RU000542"/>
    </source>
</evidence>
<comment type="caution">
    <text evidence="16">The sequence shown here is derived from an EMBL/GenBank/DDBJ whole genome shotgun (WGS) entry which is preliminary data.</text>
</comment>
<keyword evidence="3 10" id="KW-0554">One-carbon metabolism</keyword>
<dbReference type="Proteomes" id="UP001500822">
    <property type="component" value="Unassembled WGS sequence"/>
</dbReference>
<evidence type="ECO:0000259" key="15">
    <source>
        <dbReference type="Pfam" id="PF02773"/>
    </source>
</evidence>
<comment type="cofactor">
    <cofactor evidence="10">
        <name>K(+)</name>
        <dbReference type="ChEBI" id="CHEBI:29103"/>
    </cofactor>
    <text evidence="10">Binds 1 potassium ion per subunit.</text>
</comment>
<comment type="function">
    <text evidence="10">Catalyzes the formation of S-adenosylmethionine (AdoMet) from methionine and ATP. The overall synthetic reaction is composed of two sequential steps, AdoMet formation and the subsequent tripolyphosphate hydrolysis which occurs prior to release of AdoMet from the enzyme.</text>
</comment>
<dbReference type="InterPro" id="IPR022630">
    <property type="entry name" value="S-AdoMet_synt_C"/>
</dbReference>
<sequence length="405" mass="42822">MTASASRLFTSESVTEGHPDKICDAISDSILDALLEQDPSAKVAVETLVTTGQVHVAGEVNTTAYADIPTIVREKILEIGYDSSTKGFDGASCGVNVAIGAQSPEIAQGLTDSHEKQTGTHADELDLQGAGDQGLMFGYATAETPELMPLPIALAHRLSRRLTEVRKTGLLPYLRPDGKTQVTIEYADDVPVRLDTVVLSTQHAADIDIAGMLTPDIAKHVLEPVFAELDLPTPLDTSNPRLLVNPTGSFVLGGPMGDAGLTGRKIIVDTYGGMSRHGGGAFSGKDPSKVDRSAAYAMRWVAKNAVAAGLAKRIEVQVAYAIGKAAPVGLFVETFGTENVDPGTIAKAISEVFDLRPAAIVRDLDLLRPIYAPTAAYGHFGRTDVELPWEQTNRVAELRAAAGIA</sequence>
<dbReference type="PROSITE" id="PS00377">
    <property type="entry name" value="ADOMET_SYNTHASE_2"/>
    <property type="match status" value="1"/>
</dbReference>
<keyword evidence="4 10" id="KW-0808">Transferase</keyword>
<evidence type="ECO:0000313" key="17">
    <source>
        <dbReference type="Proteomes" id="UP001500822"/>
    </source>
</evidence>
<feature type="domain" description="S-adenosylmethionine synthetase central" evidence="14">
    <location>
        <begin position="128"/>
        <end position="250"/>
    </location>
</feature>
<feature type="binding site" evidence="10">
    <location>
        <position position="281"/>
    </location>
    <ligand>
        <name>ATP</name>
        <dbReference type="ChEBI" id="CHEBI:30616"/>
        <note>ligand shared between two neighboring subunits</note>
    </ligand>
</feature>
<dbReference type="EC" id="2.5.1.6" evidence="10"/>
<organism evidence="16 17">
    <name type="scientific">Gordonia alkaliphila</name>
    <dbReference type="NCBI Taxonomy" id="1053547"/>
    <lineage>
        <taxon>Bacteria</taxon>
        <taxon>Bacillati</taxon>
        <taxon>Actinomycetota</taxon>
        <taxon>Actinomycetes</taxon>
        <taxon>Mycobacteriales</taxon>
        <taxon>Gordoniaceae</taxon>
        <taxon>Gordonia</taxon>
    </lineage>
</organism>
<feature type="binding site" evidence="10">
    <location>
        <position position="20"/>
    </location>
    <ligand>
        <name>Mg(2+)</name>
        <dbReference type="ChEBI" id="CHEBI:18420"/>
    </ligand>
</feature>
<comment type="subunit">
    <text evidence="10">Homotetramer; dimer of dimers.</text>
</comment>
<feature type="binding site" description="in other chain" evidence="10">
    <location>
        <position position="102"/>
    </location>
    <ligand>
        <name>L-methionine</name>
        <dbReference type="ChEBI" id="CHEBI:57844"/>
        <note>ligand shared between two neighboring subunits</note>
    </ligand>
</feature>
<feature type="binding site" evidence="10">
    <location>
        <position position="258"/>
    </location>
    <ligand>
        <name>L-methionine</name>
        <dbReference type="ChEBI" id="CHEBI:57844"/>
        <note>ligand shared between two neighboring subunits</note>
    </ligand>
</feature>
<evidence type="ECO:0000256" key="4">
    <source>
        <dbReference type="ARBA" id="ARBA00022679"/>
    </source>
</evidence>
<dbReference type="PANTHER" id="PTHR11964">
    <property type="entry name" value="S-ADENOSYLMETHIONINE SYNTHETASE"/>
    <property type="match status" value="1"/>
</dbReference>
<gene>
    <name evidence="10 16" type="primary">metK</name>
    <name evidence="16" type="ORF">GCM10023217_04610</name>
</gene>
<comment type="pathway">
    <text evidence="1 10">Amino-acid biosynthesis; S-adenosyl-L-methionine biosynthesis; S-adenosyl-L-methionine from L-methionine: step 1/1.</text>
</comment>
<dbReference type="InterPro" id="IPR022628">
    <property type="entry name" value="S-AdoMet_synt_N"/>
</dbReference>
<keyword evidence="5 10" id="KW-0479">Metal-binding</keyword>